<feature type="compositionally biased region" description="Basic and acidic residues" evidence="1">
    <location>
        <begin position="34"/>
        <end position="46"/>
    </location>
</feature>
<dbReference type="Proteomes" id="UP001419268">
    <property type="component" value="Unassembled WGS sequence"/>
</dbReference>
<reference evidence="3 4" key="1">
    <citation type="submission" date="2024-01" db="EMBL/GenBank/DDBJ databases">
        <title>Genome assemblies of Stephania.</title>
        <authorList>
            <person name="Yang L."/>
        </authorList>
    </citation>
    <scope>NUCLEOTIDE SEQUENCE [LARGE SCALE GENOMIC DNA]</scope>
    <source>
        <strain evidence="3">JXDWG</strain>
        <tissue evidence="3">Leaf</tissue>
    </source>
</reference>
<feature type="compositionally biased region" description="Acidic residues" evidence="1">
    <location>
        <begin position="55"/>
        <end position="65"/>
    </location>
</feature>
<dbReference type="EMBL" id="JBBNAG010000004">
    <property type="protein sequence ID" value="KAK9139166.1"/>
    <property type="molecule type" value="Genomic_DNA"/>
</dbReference>
<protein>
    <submittedName>
        <fullName evidence="3">Uncharacterized protein</fullName>
    </submittedName>
</protein>
<evidence type="ECO:0000256" key="1">
    <source>
        <dbReference type="SAM" id="MobiDB-lite"/>
    </source>
</evidence>
<proteinExistence type="predicted"/>
<feature type="compositionally biased region" description="Basic and acidic residues" evidence="1">
    <location>
        <begin position="81"/>
        <end position="91"/>
    </location>
</feature>
<evidence type="ECO:0000313" key="3">
    <source>
        <dbReference type="EMBL" id="KAK9139166.1"/>
    </source>
</evidence>
<organism evidence="3 4">
    <name type="scientific">Stephania cephalantha</name>
    <dbReference type="NCBI Taxonomy" id="152367"/>
    <lineage>
        <taxon>Eukaryota</taxon>
        <taxon>Viridiplantae</taxon>
        <taxon>Streptophyta</taxon>
        <taxon>Embryophyta</taxon>
        <taxon>Tracheophyta</taxon>
        <taxon>Spermatophyta</taxon>
        <taxon>Magnoliopsida</taxon>
        <taxon>Ranunculales</taxon>
        <taxon>Menispermaceae</taxon>
        <taxon>Menispermoideae</taxon>
        <taxon>Cissampelideae</taxon>
        <taxon>Stephania</taxon>
    </lineage>
</organism>
<dbReference type="AlphaFoldDB" id="A0AAP0PFR1"/>
<keyword evidence="2" id="KW-0732">Signal</keyword>
<accession>A0AAP0PFR1</accession>
<comment type="caution">
    <text evidence="3">The sequence shown here is derived from an EMBL/GenBank/DDBJ whole genome shotgun (WGS) entry which is preliminary data.</text>
</comment>
<name>A0AAP0PFR1_9MAGN</name>
<feature type="signal peptide" evidence="2">
    <location>
        <begin position="1"/>
        <end position="23"/>
    </location>
</feature>
<keyword evidence="4" id="KW-1185">Reference proteome</keyword>
<feature type="chain" id="PRO_5043007572" evidence="2">
    <location>
        <begin position="24"/>
        <end position="97"/>
    </location>
</feature>
<sequence length="97" mass="10681">MKILLCILLAFMALTLVFLQVEAENKVNLGRKSSAKDAKPSSDLPRKMAMTNVNVDDDSDGDDEKNDSYGKFGNPSGQFSDSHHYFPDDNYKPAGGH</sequence>
<evidence type="ECO:0000256" key="2">
    <source>
        <dbReference type="SAM" id="SignalP"/>
    </source>
</evidence>
<gene>
    <name evidence="3" type="ORF">Scep_008847</name>
</gene>
<evidence type="ECO:0000313" key="4">
    <source>
        <dbReference type="Proteomes" id="UP001419268"/>
    </source>
</evidence>
<feature type="region of interest" description="Disordered" evidence="1">
    <location>
        <begin position="29"/>
        <end position="97"/>
    </location>
</feature>